<dbReference type="EMBL" id="LT629692">
    <property type="protein sequence ID" value="SDG95127.1"/>
    <property type="molecule type" value="Genomic_DNA"/>
</dbReference>
<proteinExistence type="predicted"/>
<dbReference type="AlphaFoldDB" id="A0A1G7YFL0"/>
<gene>
    <name evidence="1" type="ORF">SAMN04489810_1736</name>
</gene>
<keyword evidence="2" id="KW-1185">Reference proteome</keyword>
<organism evidence="1 2">
    <name type="scientific">Microbacterium pygmaeum</name>
    <dbReference type="NCBI Taxonomy" id="370764"/>
    <lineage>
        <taxon>Bacteria</taxon>
        <taxon>Bacillati</taxon>
        <taxon>Actinomycetota</taxon>
        <taxon>Actinomycetes</taxon>
        <taxon>Micrococcales</taxon>
        <taxon>Microbacteriaceae</taxon>
        <taxon>Microbacterium</taxon>
    </lineage>
</organism>
<evidence type="ECO:0000313" key="1">
    <source>
        <dbReference type="EMBL" id="SDG95127.1"/>
    </source>
</evidence>
<protein>
    <submittedName>
        <fullName evidence="1">Uncharacterized protein</fullName>
    </submittedName>
</protein>
<dbReference type="Proteomes" id="UP000199009">
    <property type="component" value="Chromosome I"/>
</dbReference>
<dbReference type="STRING" id="370764.SAMN04489810_1736"/>
<name>A0A1G7YFL0_9MICO</name>
<evidence type="ECO:0000313" key="2">
    <source>
        <dbReference type="Proteomes" id="UP000199009"/>
    </source>
</evidence>
<reference evidence="1 2" key="1">
    <citation type="submission" date="2016-10" db="EMBL/GenBank/DDBJ databases">
        <authorList>
            <person name="de Groot N.N."/>
        </authorList>
    </citation>
    <scope>NUCLEOTIDE SEQUENCE [LARGE SCALE GENOMIC DNA]</scope>
    <source>
        <strain evidence="1 2">DSM 23142</strain>
    </source>
</reference>
<dbReference type="RefSeq" id="WP_157681824.1">
    <property type="nucleotide sequence ID" value="NZ_LT629692.1"/>
</dbReference>
<sequence length="245" mass="27060">MPLTDAPDRTQGDATACVELGSAFCWTRYGTESGERIDDILQRKSEELNSSNGVFLWGIGNSVRPSLPALLAQGAEPLVRFSSMLSPARLQDREPPRLRLWQAGRTFDGRAYRVPDEMLVTSNGNVSRLHHFALVCSSATELRESDQPPIDLGALRNLVSGTRVGHSQVTAVVRAARSEAGVMGATYTRGFTARLVAPYFVTLNQFIEVDPRMRADELRRLRSNHAPYAIRRELEDVLPGFGSAF</sequence>
<dbReference type="OrthoDB" id="5145637at2"/>
<accession>A0A1G7YFL0</accession>